<dbReference type="InterPro" id="IPR004114">
    <property type="entry name" value="THUMP_dom"/>
</dbReference>
<dbReference type="Gene3D" id="3.30.2300.10">
    <property type="entry name" value="THUMP superfamily"/>
    <property type="match status" value="1"/>
</dbReference>
<dbReference type="GO" id="GO:0003723">
    <property type="term" value="F:RNA binding"/>
    <property type="evidence" value="ECO:0007669"/>
    <property type="project" value="UniProtKB-UniRule"/>
</dbReference>
<evidence type="ECO:0000256" key="1">
    <source>
        <dbReference type="PROSITE-ProRule" id="PRU00529"/>
    </source>
</evidence>
<feature type="compositionally biased region" description="Basic residues" evidence="2">
    <location>
        <begin position="18"/>
        <end position="35"/>
    </location>
</feature>
<evidence type="ECO:0000256" key="2">
    <source>
        <dbReference type="SAM" id="MobiDB-lite"/>
    </source>
</evidence>
<reference evidence="5" key="1">
    <citation type="journal article" date="2019" name="Gigascience">
        <title>De novo genome assembly of the endangered Acer yangbiense, a plant species with extremely small populations endemic to Yunnan Province, China.</title>
        <authorList>
            <person name="Yang J."/>
            <person name="Wariss H.M."/>
            <person name="Tao L."/>
            <person name="Zhang R."/>
            <person name="Yun Q."/>
            <person name="Hollingsworth P."/>
            <person name="Dao Z."/>
            <person name="Luo G."/>
            <person name="Guo H."/>
            <person name="Ma Y."/>
            <person name="Sun W."/>
        </authorList>
    </citation>
    <scope>NUCLEOTIDE SEQUENCE [LARGE SCALE GENOMIC DNA]</scope>
    <source>
        <strain evidence="5">cv. br00</strain>
    </source>
</reference>
<dbReference type="Proteomes" id="UP000326939">
    <property type="component" value="Chromosome 9"/>
</dbReference>
<gene>
    <name evidence="4" type="ORF">DKX38_013922</name>
</gene>
<sequence length="433" mass="48598">MATENKPKSRTSAPTSSNKRKQRYLPHNKPVKKKGSYPLHPGVQGFFITCDGGREHQASREAINVIDSFYEELVYGKDTSTKLANLPSKPPNKKTKFSYSDDDGDDEDDAEDGEDESKSDAPEGNDTKNDNLTNKKVGSPSVENENSENQTEEKTNREEGCKNDEKQANEAEEPPSKKKCTETCAPKSVVQEKVEEKSIDRLIEDELKELGDKNKRRFLSLDSGCNGVVFVQMRKIDGDPCPTDIVQHIMTSTASTRKHMSRFIMRVLPIEVACYASEEEISRAITPVVEKYFPVDTQDPLKVPVFIYPINTYLKSKLTLLLQGTIKGTLLGRVESSNMLTMWTLVLVQLHCMEIPRMLDVKFAVMYEARANSGIDRMKIINSVAKSVPGPHKVDLGNPDKTIVVEIVKTVCLIGVIEKYKELSKYNLRQLTS</sequence>
<comment type="caution">
    <text evidence="4">The sequence shown here is derived from an EMBL/GenBank/DDBJ whole genome shotgun (WGS) entry which is preliminary data.</text>
</comment>
<name>A0A5N5LEJ6_9ROSI</name>
<feature type="compositionally biased region" description="Acidic residues" evidence="2">
    <location>
        <begin position="100"/>
        <end position="115"/>
    </location>
</feature>
<dbReference type="CDD" id="cd11717">
    <property type="entry name" value="THUMP_THUMPD1_like"/>
    <property type="match status" value="1"/>
</dbReference>
<keyword evidence="5" id="KW-1185">Reference proteome</keyword>
<accession>A0A5N5LEJ6</accession>
<keyword evidence="1" id="KW-0694">RNA-binding</keyword>
<feature type="domain" description="THUMP" evidence="3">
    <location>
        <begin position="252"/>
        <end position="418"/>
    </location>
</feature>
<feature type="region of interest" description="Disordered" evidence="2">
    <location>
        <begin position="1"/>
        <end position="40"/>
    </location>
</feature>
<dbReference type="Pfam" id="PF02926">
    <property type="entry name" value="THUMP"/>
    <property type="match status" value="1"/>
</dbReference>
<dbReference type="InterPro" id="IPR040183">
    <property type="entry name" value="THUMPD1-like"/>
</dbReference>
<proteinExistence type="predicted"/>
<dbReference type="EMBL" id="VDCV01000009">
    <property type="protein sequence ID" value="KAB5540948.1"/>
    <property type="molecule type" value="Genomic_DNA"/>
</dbReference>
<dbReference type="AlphaFoldDB" id="A0A5N5LEJ6"/>
<protein>
    <recommendedName>
        <fullName evidence="3">THUMP domain-containing protein</fullName>
    </recommendedName>
</protein>
<evidence type="ECO:0000313" key="5">
    <source>
        <dbReference type="Proteomes" id="UP000326939"/>
    </source>
</evidence>
<evidence type="ECO:0000313" key="4">
    <source>
        <dbReference type="EMBL" id="KAB5540948.1"/>
    </source>
</evidence>
<dbReference type="PROSITE" id="PS51165">
    <property type="entry name" value="THUMP"/>
    <property type="match status" value="1"/>
</dbReference>
<dbReference type="PANTHER" id="PTHR13452">
    <property type="entry name" value="THUMP DOMAIN CONTAINING PROTEIN 1-RELATED"/>
    <property type="match status" value="1"/>
</dbReference>
<feature type="compositionally biased region" description="Basic and acidic residues" evidence="2">
    <location>
        <begin position="116"/>
        <end position="129"/>
    </location>
</feature>
<dbReference type="PANTHER" id="PTHR13452:SF10">
    <property type="entry name" value="THUMP DOMAIN-CONTAINING PROTEIN 1"/>
    <property type="match status" value="1"/>
</dbReference>
<dbReference type="GO" id="GO:0006400">
    <property type="term" value="P:tRNA modification"/>
    <property type="evidence" value="ECO:0007669"/>
    <property type="project" value="InterPro"/>
</dbReference>
<feature type="compositionally biased region" description="Basic and acidic residues" evidence="2">
    <location>
        <begin position="151"/>
        <end position="181"/>
    </location>
</feature>
<evidence type="ECO:0000259" key="3">
    <source>
        <dbReference type="PROSITE" id="PS51165"/>
    </source>
</evidence>
<feature type="region of interest" description="Disordered" evidence="2">
    <location>
        <begin position="80"/>
        <end position="181"/>
    </location>
</feature>
<dbReference type="SUPFAM" id="SSF143437">
    <property type="entry name" value="THUMP domain-like"/>
    <property type="match status" value="1"/>
</dbReference>
<dbReference type="FunFam" id="3.30.2300.10:FF:000001">
    <property type="entry name" value="THUMP domain-containing protein 1"/>
    <property type="match status" value="1"/>
</dbReference>
<organism evidence="4 5">
    <name type="scientific">Salix brachista</name>
    <dbReference type="NCBI Taxonomy" id="2182728"/>
    <lineage>
        <taxon>Eukaryota</taxon>
        <taxon>Viridiplantae</taxon>
        <taxon>Streptophyta</taxon>
        <taxon>Embryophyta</taxon>
        <taxon>Tracheophyta</taxon>
        <taxon>Spermatophyta</taxon>
        <taxon>Magnoliopsida</taxon>
        <taxon>eudicotyledons</taxon>
        <taxon>Gunneridae</taxon>
        <taxon>Pentapetalae</taxon>
        <taxon>rosids</taxon>
        <taxon>fabids</taxon>
        <taxon>Malpighiales</taxon>
        <taxon>Salicaceae</taxon>
        <taxon>Saliceae</taxon>
        <taxon>Salix</taxon>
    </lineage>
</organism>